<dbReference type="InterPro" id="IPR011009">
    <property type="entry name" value="Kinase-like_dom_sf"/>
</dbReference>
<dbReference type="SMART" id="SM00220">
    <property type="entry name" value="S_TKc"/>
    <property type="match status" value="1"/>
</dbReference>
<evidence type="ECO:0000256" key="8">
    <source>
        <dbReference type="ARBA" id="ARBA00048679"/>
    </source>
</evidence>
<accession>A0ABQ3VPT1</accession>
<evidence type="ECO:0000256" key="4">
    <source>
        <dbReference type="ARBA" id="ARBA00022741"/>
    </source>
</evidence>
<feature type="transmembrane region" description="Helical" evidence="10">
    <location>
        <begin position="397"/>
        <end position="416"/>
    </location>
</feature>
<evidence type="ECO:0000256" key="5">
    <source>
        <dbReference type="ARBA" id="ARBA00022777"/>
    </source>
</evidence>
<evidence type="ECO:0000259" key="11">
    <source>
        <dbReference type="PROSITE" id="PS50011"/>
    </source>
</evidence>
<keyword evidence="5" id="KW-0418">Kinase</keyword>
<evidence type="ECO:0000256" key="9">
    <source>
        <dbReference type="SAM" id="MobiDB-lite"/>
    </source>
</evidence>
<comment type="caution">
    <text evidence="12">The sequence shown here is derived from an EMBL/GenBank/DDBJ whole genome shotgun (WGS) entry which is preliminary data.</text>
</comment>
<organism evidence="12 13">
    <name type="scientific">Dictyobacter formicarum</name>
    <dbReference type="NCBI Taxonomy" id="2778368"/>
    <lineage>
        <taxon>Bacteria</taxon>
        <taxon>Bacillati</taxon>
        <taxon>Chloroflexota</taxon>
        <taxon>Ktedonobacteria</taxon>
        <taxon>Ktedonobacterales</taxon>
        <taxon>Dictyobacteraceae</taxon>
        <taxon>Dictyobacter</taxon>
    </lineage>
</organism>
<dbReference type="PANTHER" id="PTHR24363">
    <property type="entry name" value="SERINE/THREONINE PROTEIN KINASE"/>
    <property type="match status" value="1"/>
</dbReference>
<feature type="domain" description="Protein kinase" evidence="11">
    <location>
        <begin position="1"/>
        <end position="249"/>
    </location>
</feature>
<dbReference type="Proteomes" id="UP000635565">
    <property type="component" value="Unassembled WGS sequence"/>
</dbReference>
<evidence type="ECO:0000256" key="2">
    <source>
        <dbReference type="ARBA" id="ARBA00022527"/>
    </source>
</evidence>
<evidence type="ECO:0000313" key="12">
    <source>
        <dbReference type="EMBL" id="GHO87684.1"/>
    </source>
</evidence>
<dbReference type="EMBL" id="BNJJ01000018">
    <property type="protein sequence ID" value="GHO87684.1"/>
    <property type="molecule type" value="Genomic_DNA"/>
</dbReference>
<dbReference type="Gene3D" id="1.10.510.10">
    <property type="entry name" value="Transferase(Phosphotransferase) domain 1"/>
    <property type="match status" value="1"/>
</dbReference>
<dbReference type="PANTHER" id="PTHR24363:SF0">
    <property type="entry name" value="SERINE_THREONINE KINASE LIKE DOMAIN CONTAINING 1"/>
    <property type="match status" value="1"/>
</dbReference>
<feature type="region of interest" description="Disordered" evidence="9">
    <location>
        <begin position="247"/>
        <end position="284"/>
    </location>
</feature>
<keyword evidence="6" id="KW-0067">ATP-binding</keyword>
<keyword evidence="10" id="KW-0812">Transmembrane</keyword>
<evidence type="ECO:0000256" key="6">
    <source>
        <dbReference type="ARBA" id="ARBA00022840"/>
    </source>
</evidence>
<keyword evidence="10" id="KW-1133">Transmembrane helix</keyword>
<feature type="transmembrane region" description="Helical" evidence="10">
    <location>
        <begin position="342"/>
        <end position="361"/>
    </location>
</feature>
<dbReference type="Pfam" id="PF00069">
    <property type="entry name" value="Pkinase"/>
    <property type="match status" value="1"/>
</dbReference>
<evidence type="ECO:0000256" key="1">
    <source>
        <dbReference type="ARBA" id="ARBA00012513"/>
    </source>
</evidence>
<keyword evidence="13" id="KW-1185">Reference proteome</keyword>
<keyword evidence="10" id="KW-0472">Membrane</keyword>
<dbReference type="InterPro" id="IPR000719">
    <property type="entry name" value="Prot_kinase_dom"/>
</dbReference>
<keyword evidence="2" id="KW-0723">Serine/threonine-protein kinase</keyword>
<evidence type="ECO:0000256" key="7">
    <source>
        <dbReference type="ARBA" id="ARBA00047899"/>
    </source>
</evidence>
<dbReference type="CDD" id="cd14014">
    <property type="entry name" value="STKc_PknB_like"/>
    <property type="match status" value="1"/>
</dbReference>
<proteinExistence type="predicted"/>
<dbReference type="SUPFAM" id="SSF56112">
    <property type="entry name" value="Protein kinase-like (PK-like)"/>
    <property type="match status" value="1"/>
</dbReference>
<feature type="transmembrane region" description="Helical" evidence="10">
    <location>
        <begin position="373"/>
        <end position="391"/>
    </location>
</feature>
<evidence type="ECO:0000313" key="13">
    <source>
        <dbReference type="Proteomes" id="UP000635565"/>
    </source>
</evidence>
<feature type="compositionally biased region" description="Polar residues" evidence="9">
    <location>
        <begin position="271"/>
        <end position="282"/>
    </location>
</feature>
<evidence type="ECO:0000256" key="3">
    <source>
        <dbReference type="ARBA" id="ARBA00022679"/>
    </source>
</evidence>
<dbReference type="EC" id="2.7.11.1" evidence="1"/>
<sequence length="421" mass="46479">MGAVYKAEDTALGNRLVALKEMSMASLYPQEVTEAAEMFKQEALMLAKLHHPHLPSIYEHFSEAGRWYLVMSFIEGESLEQVLEKRSGKKLPVPEVVNIGNELCGVLDYLHTQRPPIIFRDLKPSNIMKTKRGDIYLIDFGIARHFTAGKARDTTNYGSPGYASPEQFSKQTTTRSDIYSLGATLHRLLSGYDPSDSPFRLPSLHSLGVTVPSELEELIVSMLDMDPDRRPASMTEVKQRLQRMANPALAQSTLPPARERKPAENPELAARSSSSAPTQYAARQQHIPPTQYAPPSSALMPSSHPKLSHGKVILLTLGTILGFLFLSFVIVGVIVTRLDASSLTPIVVIGVPEFILGMFLIRKCTPKLLGKWFGGLGGLVGLLLFIVGLIQHLDVETIAGGIVFLVSILVFLLTFYRKKYP</sequence>
<comment type="catalytic activity">
    <reaction evidence="7">
        <text>L-threonyl-[protein] + ATP = O-phospho-L-threonyl-[protein] + ADP + H(+)</text>
        <dbReference type="Rhea" id="RHEA:46608"/>
        <dbReference type="Rhea" id="RHEA-COMP:11060"/>
        <dbReference type="Rhea" id="RHEA-COMP:11605"/>
        <dbReference type="ChEBI" id="CHEBI:15378"/>
        <dbReference type="ChEBI" id="CHEBI:30013"/>
        <dbReference type="ChEBI" id="CHEBI:30616"/>
        <dbReference type="ChEBI" id="CHEBI:61977"/>
        <dbReference type="ChEBI" id="CHEBI:456216"/>
        <dbReference type="EC" id="2.7.11.1"/>
    </reaction>
</comment>
<name>A0ABQ3VPT1_9CHLR</name>
<evidence type="ECO:0000256" key="10">
    <source>
        <dbReference type="SAM" id="Phobius"/>
    </source>
</evidence>
<reference evidence="12 13" key="1">
    <citation type="journal article" date="2021" name="Int. J. Syst. Evol. Microbiol.">
        <title>Reticulibacter mediterranei gen. nov., sp. nov., within the new family Reticulibacteraceae fam. nov., and Ktedonospora formicarum gen. nov., sp. nov., Ktedonobacter robiniae sp. nov., Dictyobacter formicarum sp. nov. and Dictyobacter arantiisoli sp. nov., belonging to the class Ktedonobacteria.</title>
        <authorList>
            <person name="Yabe S."/>
            <person name="Zheng Y."/>
            <person name="Wang C.M."/>
            <person name="Sakai Y."/>
            <person name="Abe K."/>
            <person name="Yokota A."/>
            <person name="Donadio S."/>
            <person name="Cavaletti L."/>
            <person name="Monciardini P."/>
        </authorList>
    </citation>
    <scope>NUCLEOTIDE SEQUENCE [LARGE SCALE GENOMIC DNA]</scope>
    <source>
        <strain evidence="12 13">SOSP1-9</strain>
    </source>
</reference>
<dbReference type="PROSITE" id="PS50011">
    <property type="entry name" value="PROTEIN_KINASE_DOM"/>
    <property type="match status" value="1"/>
</dbReference>
<gene>
    <name evidence="12" type="ORF">KSZ_56900</name>
</gene>
<keyword evidence="4" id="KW-0547">Nucleotide-binding</keyword>
<keyword evidence="3" id="KW-0808">Transferase</keyword>
<comment type="catalytic activity">
    <reaction evidence="8">
        <text>L-seryl-[protein] + ATP = O-phospho-L-seryl-[protein] + ADP + H(+)</text>
        <dbReference type="Rhea" id="RHEA:17989"/>
        <dbReference type="Rhea" id="RHEA-COMP:9863"/>
        <dbReference type="Rhea" id="RHEA-COMP:11604"/>
        <dbReference type="ChEBI" id="CHEBI:15378"/>
        <dbReference type="ChEBI" id="CHEBI:29999"/>
        <dbReference type="ChEBI" id="CHEBI:30616"/>
        <dbReference type="ChEBI" id="CHEBI:83421"/>
        <dbReference type="ChEBI" id="CHEBI:456216"/>
        <dbReference type="EC" id="2.7.11.1"/>
    </reaction>
</comment>
<protein>
    <recommendedName>
        <fullName evidence="1">non-specific serine/threonine protein kinase</fullName>
        <ecNumber evidence="1">2.7.11.1</ecNumber>
    </recommendedName>
</protein>
<feature type="transmembrane region" description="Helical" evidence="10">
    <location>
        <begin position="312"/>
        <end position="336"/>
    </location>
</feature>
<dbReference type="Gene3D" id="3.30.200.20">
    <property type="entry name" value="Phosphorylase Kinase, domain 1"/>
    <property type="match status" value="1"/>
</dbReference>